<evidence type="ECO:0000313" key="2">
    <source>
        <dbReference type="Proteomes" id="UP001732700"/>
    </source>
</evidence>
<dbReference type="EnsemblPlants" id="AVESA.00010b.r2.2DG0350350.1">
    <property type="protein sequence ID" value="AVESA.00010b.r2.2DG0350350.1.CDS"/>
    <property type="gene ID" value="AVESA.00010b.r2.2DG0350350"/>
</dbReference>
<keyword evidence="2" id="KW-1185">Reference proteome</keyword>
<organism evidence="1 2">
    <name type="scientific">Avena sativa</name>
    <name type="common">Oat</name>
    <dbReference type="NCBI Taxonomy" id="4498"/>
    <lineage>
        <taxon>Eukaryota</taxon>
        <taxon>Viridiplantae</taxon>
        <taxon>Streptophyta</taxon>
        <taxon>Embryophyta</taxon>
        <taxon>Tracheophyta</taxon>
        <taxon>Spermatophyta</taxon>
        <taxon>Magnoliopsida</taxon>
        <taxon>Liliopsida</taxon>
        <taxon>Poales</taxon>
        <taxon>Poaceae</taxon>
        <taxon>BOP clade</taxon>
        <taxon>Pooideae</taxon>
        <taxon>Poodae</taxon>
        <taxon>Poeae</taxon>
        <taxon>Poeae Chloroplast Group 1 (Aveneae type)</taxon>
        <taxon>Aveninae</taxon>
        <taxon>Avena</taxon>
    </lineage>
</organism>
<protein>
    <submittedName>
        <fullName evidence="1">Uncharacterized protein</fullName>
    </submittedName>
</protein>
<sequence length="232" mass="24905">MATAFPFPLVVALFCLVAAHGCRGCGYLPDLFCYTPPPPAPTTNVPATNVPGTSVPTFNSSSGGTNVDDGSWIAARATWYGAPNGAGPYDNGGACGFKNVNLPPFSAMTSCGNQPLFKDGKGCGSCYQIRCVAHRACSGVPEKVIITDMNYYPVSRYHFDLSGTAFGAMAKYGRNDELRHAGIIDMQFKRSPSYLMLSCLTSADHDMGIRLSFSTIGYFPCHRRFCTKSKLC</sequence>
<accession>A0ACD5UYV3</accession>
<reference evidence="1" key="2">
    <citation type="submission" date="2025-09" db="UniProtKB">
        <authorList>
            <consortium name="EnsemblPlants"/>
        </authorList>
    </citation>
    <scope>IDENTIFICATION</scope>
</reference>
<dbReference type="Proteomes" id="UP001732700">
    <property type="component" value="Chromosome 2D"/>
</dbReference>
<evidence type="ECO:0000313" key="1">
    <source>
        <dbReference type="EnsemblPlants" id="AVESA.00010b.r2.2DG0350350.1.CDS"/>
    </source>
</evidence>
<proteinExistence type="predicted"/>
<name>A0ACD5UYV3_AVESA</name>
<reference evidence="1" key="1">
    <citation type="submission" date="2021-05" db="EMBL/GenBank/DDBJ databases">
        <authorList>
            <person name="Scholz U."/>
            <person name="Mascher M."/>
            <person name="Fiebig A."/>
        </authorList>
    </citation>
    <scope>NUCLEOTIDE SEQUENCE [LARGE SCALE GENOMIC DNA]</scope>
</reference>